<dbReference type="KEGG" id="ran:Riean_1548"/>
<evidence type="ECO:0000256" key="1">
    <source>
        <dbReference type="SAM" id="SignalP"/>
    </source>
</evidence>
<dbReference type="HOGENOM" id="CLU_619456_0_0_10"/>
<dbReference type="GeneID" id="93718664"/>
<feature type="domain" description="C-type lectin" evidence="2">
    <location>
        <begin position="269"/>
        <end position="371"/>
    </location>
</feature>
<dbReference type="InterPro" id="IPR001304">
    <property type="entry name" value="C-type_lectin-like"/>
</dbReference>
<dbReference type="KEGG" id="rai:RA0C_1838"/>
<protein>
    <recommendedName>
        <fullName evidence="2">C-type lectin domain-containing protein</fullName>
    </recommendedName>
</protein>
<gene>
    <name evidence="3" type="ORF">RA0C_1838</name>
</gene>
<evidence type="ECO:0000313" key="3">
    <source>
        <dbReference type="EMBL" id="AFD56714.1"/>
    </source>
</evidence>
<proteinExistence type="predicted"/>
<dbReference type="RefSeq" id="WP_004919765.1">
    <property type="nucleotide sequence ID" value="NC_014738.1"/>
</dbReference>
<name>E4TD46_RIEAD</name>
<feature type="signal peptide" evidence="1">
    <location>
        <begin position="1"/>
        <end position="17"/>
    </location>
</feature>
<reference evidence="3 4" key="1">
    <citation type="journal article" date="2012" name="J. Bacteriol.">
        <title>Complete genome sequence of Riemerella anatipestifer reference strain.</title>
        <authorList>
            <person name="Wang X."/>
            <person name="Zhu D."/>
            <person name="Wang M."/>
            <person name="Cheng A."/>
            <person name="Jia R."/>
            <person name="Zhou Y."/>
            <person name="Chen Z."/>
            <person name="Luo Q."/>
            <person name="Liu F."/>
            <person name="Wang Y."/>
            <person name="Chen X.Y."/>
        </authorList>
    </citation>
    <scope>NUCLEOTIDE SEQUENCE [LARGE SCALE GENOMIC DNA]</scope>
    <source>
        <strain evidence="4">DSM 15868</strain>
    </source>
</reference>
<evidence type="ECO:0000313" key="4">
    <source>
        <dbReference type="Proteomes" id="UP000010093"/>
    </source>
</evidence>
<sequence length="442" mass="47958">MNKIILLGLLAFFTANAQIQVQNQSANTIGGENPFMDASYFNQFSNTLGKGLYFPTTNLTTWEFKLSSIDPGKFSNYFDGMVVYNSGTGLTVSNTGKGGKQVSVSPGFYYFKNPNQTFPTGSVANGEWVRLSSDGGVSTNLYTADGTLAGNRTVTLEANNLVFKGAGNIGIGTDAPTTKLDVAGGVRIADGTQGENKVLVSDATGKASWKIINQVQNISVTSTIDPNVLGYFPDPTKTVYTAASSVTYNGKTATKGPHLLNYIDPYGNYHSYTTYISPNNITWYEAYNMAKNLGGYLATFTSDEEWKIVEMGLLNNNTTFNTVGAWIGMVKYSWYAGSALQPNPEMKWITGEQPFHDYASGGTSAVRKSNWFNTGEVGGGVEPNNDAGNEGFVHTWPKDIGFTKTYNGYTSLHPWNDIPANPDNVIDRANVKAFIIEFIGRP</sequence>
<dbReference type="Gene3D" id="3.10.100.10">
    <property type="entry name" value="Mannose-Binding Protein A, subunit A"/>
    <property type="match status" value="1"/>
</dbReference>
<accession>E4TD46</accession>
<dbReference type="PATRIC" id="fig|693978.17.peg.1818"/>
<dbReference type="InterPro" id="IPR016187">
    <property type="entry name" value="CTDL_fold"/>
</dbReference>
<dbReference type="SUPFAM" id="SSF56436">
    <property type="entry name" value="C-type lectin-like"/>
    <property type="match status" value="1"/>
</dbReference>
<organism evidence="3 4">
    <name type="scientific">Riemerella anatipestifer (strain ATCC 11845 / DSM 15868 / JCM 9532 / NCTC 11014)</name>
    <dbReference type="NCBI Taxonomy" id="693978"/>
    <lineage>
        <taxon>Bacteria</taxon>
        <taxon>Pseudomonadati</taxon>
        <taxon>Bacteroidota</taxon>
        <taxon>Flavobacteriia</taxon>
        <taxon>Flavobacteriales</taxon>
        <taxon>Weeksellaceae</taxon>
        <taxon>Riemerella</taxon>
    </lineage>
</organism>
<dbReference type="InterPro" id="IPR016186">
    <property type="entry name" value="C-type_lectin-like/link_sf"/>
</dbReference>
<dbReference type="EMBL" id="CP003388">
    <property type="protein sequence ID" value="AFD56714.1"/>
    <property type="molecule type" value="Genomic_DNA"/>
</dbReference>
<keyword evidence="1" id="KW-0732">Signal</keyword>
<dbReference type="Proteomes" id="UP000010093">
    <property type="component" value="Chromosome"/>
</dbReference>
<feature type="chain" id="PRO_5003189292" description="C-type lectin domain-containing protein" evidence="1">
    <location>
        <begin position="18"/>
        <end position="442"/>
    </location>
</feature>
<evidence type="ECO:0000259" key="2">
    <source>
        <dbReference type="PROSITE" id="PS50041"/>
    </source>
</evidence>
<dbReference type="PROSITE" id="PS50041">
    <property type="entry name" value="C_TYPE_LECTIN_2"/>
    <property type="match status" value="1"/>
</dbReference>
<dbReference type="AlphaFoldDB" id="E4TD46"/>